<dbReference type="CDD" id="cd04107">
    <property type="entry name" value="Rab32_Rab38"/>
    <property type="match status" value="1"/>
</dbReference>
<evidence type="ECO:0000256" key="6">
    <source>
        <dbReference type="SAM" id="MobiDB-lite"/>
    </source>
</evidence>
<keyword evidence="8" id="KW-1185">Reference proteome</keyword>
<gene>
    <name evidence="7" type="ORF">PR048_012321</name>
</gene>
<dbReference type="InterPro" id="IPR030697">
    <property type="entry name" value="Rab29/Rab38/Rab32"/>
</dbReference>
<evidence type="ECO:0000256" key="3">
    <source>
        <dbReference type="ARBA" id="ARBA00023134"/>
    </source>
</evidence>
<feature type="region of interest" description="Disordered" evidence="6">
    <location>
        <begin position="181"/>
        <end position="275"/>
    </location>
</feature>
<reference evidence="7 8" key="1">
    <citation type="submission" date="2023-02" db="EMBL/GenBank/DDBJ databases">
        <title>LHISI_Scaffold_Assembly.</title>
        <authorList>
            <person name="Stuart O.P."/>
            <person name="Cleave R."/>
            <person name="Magrath M.J.L."/>
            <person name="Mikheyev A.S."/>
        </authorList>
    </citation>
    <scope>NUCLEOTIDE SEQUENCE [LARGE SCALE GENOMIC DNA]</scope>
    <source>
        <strain evidence="7">Daus_M_001</strain>
        <tissue evidence="7">Leg muscle</tissue>
    </source>
</reference>
<evidence type="ECO:0000256" key="5">
    <source>
        <dbReference type="ARBA" id="ARBA00023289"/>
    </source>
</evidence>
<feature type="compositionally biased region" description="Basic and acidic residues" evidence="6">
    <location>
        <begin position="427"/>
        <end position="440"/>
    </location>
</feature>
<dbReference type="NCBIfam" id="TIGR00231">
    <property type="entry name" value="small_GTP"/>
    <property type="match status" value="1"/>
</dbReference>
<protein>
    <recommendedName>
        <fullName evidence="9">Ras-related protein Rab-32</fullName>
    </recommendedName>
</protein>
<evidence type="ECO:0000256" key="4">
    <source>
        <dbReference type="ARBA" id="ARBA00023288"/>
    </source>
</evidence>
<dbReference type="InterPro" id="IPR027417">
    <property type="entry name" value="P-loop_NTPase"/>
</dbReference>
<evidence type="ECO:0000256" key="1">
    <source>
        <dbReference type="ARBA" id="ARBA00006270"/>
    </source>
</evidence>
<feature type="compositionally biased region" description="Basic and acidic residues" evidence="6">
    <location>
        <begin position="1"/>
        <end position="15"/>
    </location>
</feature>
<proteinExistence type="inferred from homology"/>
<feature type="compositionally biased region" description="Acidic residues" evidence="6">
    <location>
        <begin position="441"/>
        <end position="458"/>
    </location>
</feature>
<dbReference type="Pfam" id="PF00071">
    <property type="entry name" value="Ras"/>
    <property type="match status" value="1"/>
</dbReference>
<dbReference type="PANTHER" id="PTHR47981:SF39">
    <property type="entry name" value="RAS-RELATED PROTEIN RAB"/>
    <property type="match status" value="1"/>
</dbReference>
<feature type="region of interest" description="Disordered" evidence="6">
    <location>
        <begin position="1"/>
        <end position="142"/>
    </location>
</feature>
<organism evidence="7 8">
    <name type="scientific">Dryococelus australis</name>
    <dbReference type="NCBI Taxonomy" id="614101"/>
    <lineage>
        <taxon>Eukaryota</taxon>
        <taxon>Metazoa</taxon>
        <taxon>Ecdysozoa</taxon>
        <taxon>Arthropoda</taxon>
        <taxon>Hexapoda</taxon>
        <taxon>Insecta</taxon>
        <taxon>Pterygota</taxon>
        <taxon>Neoptera</taxon>
        <taxon>Polyneoptera</taxon>
        <taxon>Phasmatodea</taxon>
        <taxon>Verophasmatodea</taxon>
        <taxon>Anareolatae</taxon>
        <taxon>Phasmatidae</taxon>
        <taxon>Eurycanthinae</taxon>
        <taxon>Dryococelus</taxon>
    </lineage>
</organism>
<evidence type="ECO:0008006" key="9">
    <source>
        <dbReference type="Google" id="ProtNLM"/>
    </source>
</evidence>
<dbReference type="Gene3D" id="3.40.50.300">
    <property type="entry name" value="P-loop containing nucleotide triphosphate hydrolases"/>
    <property type="match status" value="1"/>
</dbReference>
<dbReference type="PROSITE" id="PS51421">
    <property type="entry name" value="RAS"/>
    <property type="match status" value="1"/>
</dbReference>
<feature type="region of interest" description="Disordered" evidence="6">
    <location>
        <begin position="312"/>
        <end position="336"/>
    </location>
</feature>
<accession>A0ABQ9HP31</accession>
<dbReference type="EMBL" id="JARBHB010000004">
    <property type="protein sequence ID" value="KAJ8886112.1"/>
    <property type="molecule type" value="Genomic_DNA"/>
</dbReference>
<comment type="similarity">
    <text evidence="1">Belongs to the small GTPase superfamily. Rab family.</text>
</comment>
<keyword evidence="4" id="KW-0449">Lipoprotein</keyword>
<dbReference type="PROSITE" id="PS51419">
    <property type="entry name" value="RAB"/>
    <property type="match status" value="1"/>
</dbReference>
<keyword evidence="3" id="KW-0342">GTP-binding</keyword>
<feature type="region of interest" description="Disordered" evidence="6">
    <location>
        <begin position="427"/>
        <end position="464"/>
    </location>
</feature>
<evidence type="ECO:0000313" key="8">
    <source>
        <dbReference type="Proteomes" id="UP001159363"/>
    </source>
</evidence>
<feature type="compositionally biased region" description="Basic and acidic residues" evidence="6">
    <location>
        <begin position="244"/>
        <end position="275"/>
    </location>
</feature>
<dbReference type="SMART" id="SM00175">
    <property type="entry name" value="RAB"/>
    <property type="match status" value="1"/>
</dbReference>
<feature type="compositionally biased region" description="Basic and acidic residues" evidence="6">
    <location>
        <begin position="108"/>
        <end position="119"/>
    </location>
</feature>
<sequence>MASKEPDAVASDDKKGKRGSKFSKLVRSSSFKLGKKEEGAEPKPPSKKNKKQKSKPEVGDEEGDVKPHKPSKASQLVRKLSIGKIYKQGKSSKTPSPTQGSPVLPKASVREDDDRRQGPEGDDFQSLGGDEAGGVDDVGARIPYIEESASQLSSATSQVELASVDGRDARWLLLQLQSGVLSAPPEHGPAPDLTRAESDVVPEKSPAVSEADVRTDTGPENPVEDADRGIGSEAGSTKAVLEPVKYEPEAEKHEPPIGEKHEVVEEEREPIGEKLEVVDREPIGEKLEVVEREPIGEKLEVVEREPIGDKYEVVEERTQVGDQEPQEERPKCAGENFGADVTEANARSRLEYEKARLRREVASGETFGADTPAALMSEAASARAGKQLRGAARSGQAAGAKNIEDDIADLLAEERRSSDRFLRTIEESLDKSTHPAKANEEEAVEEFGDNVDKDDVEAETNSVPEEMKPASVVAPAEKNATAQQSGDKREHLYKILVIGELGTGKTSIIKRYVHQFFSQHYRATIGVDFALKVLNWDTNSIIRLQLWDIAGQERFGNMTRVYYKEAVGAFIVFDVTRAATFDAVVKWKQDLDTKVQLPDGSPIPCVLLANKSCLNRVDRLVLWISQYGACSEPCWLGGGWQHPLAVTLPLRSPE</sequence>
<feature type="compositionally biased region" description="Polar residues" evidence="6">
    <location>
        <begin position="89"/>
        <end position="101"/>
    </location>
</feature>
<dbReference type="SMART" id="SM00173">
    <property type="entry name" value="RAS"/>
    <property type="match status" value="1"/>
</dbReference>
<keyword evidence="5" id="KW-0636">Prenylation</keyword>
<comment type="caution">
    <text evidence="7">The sequence shown here is derived from an EMBL/GenBank/DDBJ whole genome shotgun (WGS) entry which is preliminary data.</text>
</comment>
<dbReference type="Proteomes" id="UP001159363">
    <property type="component" value="Chromosome X"/>
</dbReference>
<dbReference type="InterPro" id="IPR005225">
    <property type="entry name" value="Small_GTP-bd"/>
</dbReference>
<dbReference type="SUPFAM" id="SSF52540">
    <property type="entry name" value="P-loop containing nucleoside triphosphate hydrolases"/>
    <property type="match status" value="1"/>
</dbReference>
<dbReference type="PRINTS" id="PR00449">
    <property type="entry name" value="RASTRNSFRMNG"/>
</dbReference>
<evidence type="ECO:0000313" key="7">
    <source>
        <dbReference type="EMBL" id="KAJ8886112.1"/>
    </source>
</evidence>
<dbReference type="InterPro" id="IPR001806">
    <property type="entry name" value="Small_GTPase"/>
</dbReference>
<evidence type="ECO:0000256" key="2">
    <source>
        <dbReference type="ARBA" id="ARBA00022741"/>
    </source>
</evidence>
<keyword evidence="2" id="KW-0547">Nucleotide-binding</keyword>
<dbReference type="PANTHER" id="PTHR47981">
    <property type="entry name" value="RAB FAMILY"/>
    <property type="match status" value="1"/>
</dbReference>
<name>A0ABQ9HP31_9NEOP</name>